<keyword evidence="2" id="KW-1185">Reference proteome</keyword>
<dbReference type="EMBL" id="RCBY01000023">
    <property type="protein sequence ID" value="RQH50270.1"/>
    <property type="molecule type" value="Genomic_DNA"/>
</dbReference>
<accession>A0A3N6RMY2</accession>
<proteinExistence type="predicted"/>
<organism evidence="1 2">
    <name type="scientific">Okeania hirsuta</name>
    <dbReference type="NCBI Taxonomy" id="1458930"/>
    <lineage>
        <taxon>Bacteria</taxon>
        <taxon>Bacillati</taxon>
        <taxon>Cyanobacteriota</taxon>
        <taxon>Cyanophyceae</taxon>
        <taxon>Oscillatoriophycideae</taxon>
        <taxon>Oscillatoriales</taxon>
        <taxon>Microcoleaceae</taxon>
        <taxon>Okeania</taxon>
    </lineage>
</organism>
<reference evidence="1 2" key="1">
    <citation type="journal article" date="2018" name="ACS Chem. Biol.">
        <title>Ketoreductase domain dysfunction expands chemodiversity: malyngamide biosynthesis in the cyanobacterium Okeania hirsuta.</title>
        <authorList>
            <person name="Moss N.A."/>
            <person name="Leao T."/>
            <person name="Rankin M."/>
            <person name="McCullough T.M."/>
            <person name="Qu P."/>
            <person name="Korobeynikov A."/>
            <person name="Smith J.L."/>
            <person name="Gerwick L."/>
            <person name="Gerwick W.H."/>
        </authorList>
    </citation>
    <scope>NUCLEOTIDE SEQUENCE [LARGE SCALE GENOMIC DNA]</scope>
    <source>
        <strain evidence="1 2">PAB10Feb10-1</strain>
    </source>
</reference>
<evidence type="ECO:0000313" key="2">
    <source>
        <dbReference type="Proteomes" id="UP000269154"/>
    </source>
</evidence>
<protein>
    <submittedName>
        <fullName evidence="1">Uncharacterized protein</fullName>
    </submittedName>
</protein>
<name>A0A3N6RMY2_9CYAN</name>
<dbReference type="AlphaFoldDB" id="A0A3N6RMY2"/>
<sequence length="63" mass="7524">MRWRRSQRGKPFKFLDFKEGEGEIITGKKTDKDDNRINEKLESPEFLAVSILRQFAKHLRDIC</sequence>
<dbReference type="RefSeq" id="WP_124144134.1">
    <property type="nucleotide sequence ID" value="NZ_CAWOKI010000387.1"/>
</dbReference>
<dbReference type="Proteomes" id="UP000269154">
    <property type="component" value="Unassembled WGS sequence"/>
</dbReference>
<gene>
    <name evidence="1" type="ORF">D5R40_06480</name>
</gene>
<comment type="caution">
    <text evidence="1">The sequence shown here is derived from an EMBL/GenBank/DDBJ whole genome shotgun (WGS) entry which is preliminary data.</text>
</comment>
<evidence type="ECO:0000313" key="1">
    <source>
        <dbReference type="EMBL" id="RQH50270.1"/>
    </source>
</evidence>